<keyword evidence="1" id="KW-0812">Transmembrane</keyword>
<reference evidence="2" key="2">
    <citation type="submission" date="2019-01" db="UniProtKB">
        <authorList>
            <consortium name="EnsemblPlants"/>
        </authorList>
    </citation>
    <scope>IDENTIFICATION</scope>
    <source>
        <strain evidence="2">cv. Heinz 1706</strain>
    </source>
</reference>
<evidence type="ECO:0000313" key="3">
    <source>
        <dbReference type="Proteomes" id="UP000004994"/>
    </source>
</evidence>
<sequence length="74" mass="8472">MLDNLSFITCSLLSLIEPCIIVFALRVRSQGRFPIKSAFAAHFFLYTLLTTFFSLFICPFRLLQEVLNAHNIST</sequence>
<keyword evidence="3" id="KW-1185">Reference proteome</keyword>
<proteinExistence type="predicted"/>
<protein>
    <submittedName>
        <fullName evidence="2">Uncharacterized protein</fullName>
    </submittedName>
</protein>
<keyword evidence="1" id="KW-0472">Membrane</keyword>
<dbReference type="Gramene" id="Solyc04g076940.3.1">
    <property type="protein sequence ID" value="Solyc04g076940.3.1.1"/>
    <property type="gene ID" value="Solyc04g076940.3"/>
</dbReference>
<dbReference type="InParanoid" id="A0A3Q7G5Q8"/>
<accession>A0A3Q7G5Q8</accession>
<evidence type="ECO:0000313" key="2">
    <source>
        <dbReference type="EnsemblPlants" id="Solyc04g076940.3.1.1"/>
    </source>
</evidence>
<name>A0A3Q7G5Q8_SOLLC</name>
<evidence type="ECO:0000256" key="1">
    <source>
        <dbReference type="SAM" id="Phobius"/>
    </source>
</evidence>
<reference evidence="2" key="1">
    <citation type="journal article" date="2012" name="Nature">
        <title>The tomato genome sequence provides insights into fleshy fruit evolution.</title>
        <authorList>
            <consortium name="Tomato Genome Consortium"/>
        </authorList>
    </citation>
    <scope>NUCLEOTIDE SEQUENCE [LARGE SCALE GENOMIC DNA]</scope>
    <source>
        <strain evidence="2">cv. Heinz 1706</strain>
    </source>
</reference>
<feature type="transmembrane region" description="Helical" evidence="1">
    <location>
        <begin position="6"/>
        <end position="27"/>
    </location>
</feature>
<dbReference type="AlphaFoldDB" id="A0A3Q7G5Q8"/>
<dbReference type="EnsemblPlants" id="Solyc04g076940.3.1">
    <property type="protein sequence ID" value="Solyc04g076940.3.1.1"/>
    <property type="gene ID" value="Solyc04g076940.3"/>
</dbReference>
<feature type="transmembrane region" description="Helical" evidence="1">
    <location>
        <begin position="39"/>
        <end position="62"/>
    </location>
</feature>
<organism evidence="2">
    <name type="scientific">Solanum lycopersicum</name>
    <name type="common">Tomato</name>
    <name type="synonym">Lycopersicon esculentum</name>
    <dbReference type="NCBI Taxonomy" id="4081"/>
    <lineage>
        <taxon>Eukaryota</taxon>
        <taxon>Viridiplantae</taxon>
        <taxon>Streptophyta</taxon>
        <taxon>Embryophyta</taxon>
        <taxon>Tracheophyta</taxon>
        <taxon>Spermatophyta</taxon>
        <taxon>Magnoliopsida</taxon>
        <taxon>eudicotyledons</taxon>
        <taxon>Gunneridae</taxon>
        <taxon>Pentapetalae</taxon>
        <taxon>asterids</taxon>
        <taxon>lamiids</taxon>
        <taxon>Solanales</taxon>
        <taxon>Solanaceae</taxon>
        <taxon>Solanoideae</taxon>
        <taxon>Solaneae</taxon>
        <taxon>Solanum</taxon>
        <taxon>Solanum subgen. Lycopersicon</taxon>
    </lineage>
</organism>
<dbReference type="Proteomes" id="UP000004994">
    <property type="component" value="Chromosome 4"/>
</dbReference>
<keyword evidence="1" id="KW-1133">Transmembrane helix</keyword>